<dbReference type="RefSeq" id="XP_005714813.1">
    <property type="nucleotide sequence ID" value="XM_005714756.1"/>
</dbReference>
<feature type="compositionally biased region" description="Polar residues" evidence="1">
    <location>
        <begin position="1"/>
        <end position="25"/>
    </location>
</feature>
<dbReference type="KEGG" id="ccp:CHC_T00003324001"/>
<keyword evidence="3" id="KW-1185">Reference proteome</keyword>
<evidence type="ECO:0000313" key="2">
    <source>
        <dbReference type="EMBL" id="CDF34994.1"/>
    </source>
</evidence>
<dbReference type="EMBL" id="HG001713">
    <property type="protein sequence ID" value="CDF34994.1"/>
    <property type="molecule type" value="Genomic_DNA"/>
</dbReference>
<sequence>MTSSGRLGSRKFSTTHVKTQKTSCFKRTDFR</sequence>
<proteinExistence type="predicted"/>
<reference evidence="3" key="1">
    <citation type="journal article" date="2013" name="Proc. Natl. Acad. Sci. U.S.A.">
        <title>Genome structure and metabolic features in the red seaweed Chondrus crispus shed light on evolution of the Archaeplastida.</title>
        <authorList>
            <person name="Collen J."/>
            <person name="Porcel B."/>
            <person name="Carre W."/>
            <person name="Ball S.G."/>
            <person name="Chaparro C."/>
            <person name="Tonon T."/>
            <person name="Barbeyron T."/>
            <person name="Michel G."/>
            <person name="Noel B."/>
            <person name="Valentin K."/>
            <person name="Elias M."/>
            <person name="Artiguenave F."/>
            <person name="Arun A."/>
            <person name="Aury J.M."/>
            <person name="Barbosa-Neto J.F."/>
            <person name="Bothwell J.H."/>
            <person name="Bouget F.Y."/>
            <person name="Brillet L."/>
            <person name="Cabello-Hurtado F."/>
            <person name="Capella-Gutierrez S."/>
            <person name="Charrier B."/>
            <person name="Cladiere L."/>
            <person name="Cock J.M."/>
            <person name="Coelho S.M."/>
            <person name="Colleoni C."/>
            <person name="Czjzek M."/>
            <person name="Da Silva C."/>
            <person name="Delage L."/>
            <person name="Denoeud F."/>
            <person name="Deschamps P."/>
            <person name="Dittami S.M."/>
            <person name="Gabaldon T."/>
            <person name="Gachon C.M."/>
            <person name="Groisillier A."/>
            <person name="Herve C."/>
            <person name="Jabbari K."/>
            <person name="Katinka M."/>
            <person name="Kloareg B."/>
            <person name="Kowalczyk N."/>
            <person name="Labadie K."/>
            <person name="Leblanc C."/>
            <person name="Lopez P.J."/>
            <person name="McLachlan D.H."/>
            <person name="Meslet-Cladiere L."/>
            <person name="Moustafa A."/>
            <person name="Nehr Z."/>
            <person name="Nyvall Collen P."/>
            <person name="Panaud O."/>
            <person name="Partensky F."/>
            <person name="Poulain J."/>
            <person name="Rensing S.A."/>
            <person name="Rousvoal S."/>
            <person name="Samson G."/>
            <person name="Symeonidi A."/>
            <person name="Weissenbach J."/>
            <person name="Zambounis A."/>
            <person name="Wincker P."/>
            <person name="Boyen C."/>
        </authorList>
    </citation>
    <scope>NUCLEOTIDE SEQUENCE [LARGE SCALE GENOMIC DNA]</scope>
    <source>
        <strain evidence="3">cv. Stackhouse</strain>
    </source>
</reference>
<gene>
    <name evidence="2" type="ORF">CHC_T00003324001</name>
</gene>
<dbReference type="GeneID" id="17322528"/>
<accession>R7QAD8</accession>
<feature type="region of interest" description="Disordered" evidence="1">
    <location>
        <begin position="1"/>
        <end position="31"/>
    </location>
</feature>
<protein>
    <submittedName>
        <fullName evidence="2">Uncharacterized protein</fullName>
    </submittedName>
</protein>
<organism evidence="2 3">
    <name type="scientific">Chondrus crispus</name>
    <name type="common">Carrageen Irish moss</name>
    <name type="synonym">Polymorpha crispa</name>
    <dbReference type="NCBI Taxonomy" id="2769"/>
    <lineage>
        <taxon>Eukaryota</taxon>
        <taxon>Rhodophyta</taxon>
        <taxon>Florideophyceae</taxon>
        <taxon>Rhodymeniophycidae</taxon>
        <taxon>Gigartinales</taxon>
        <taxon>Gigartinaceae</taxon>
        <taxon>Chondrus</taxon>
    </lineage>
</organism>
<dbReference type="AlphaFoldDB" id="R7QAD8"/>
<evidence type="ECO:0000256" key="1">
    <source>
        <dbReference type="SAM" id="MobiDB-lite"/>
    </source>
</evidence>
<evidence type="ECO:0000313" key="3">
    <source>
        <dbReference type="Proteomes" id="UP000012073"/>
    </source>
</evidence>
<dbReference type="Proteomes" id="UP000012073">
    <property type="component" value="Unassembled WGS sequence"/>
</dbReference>
<dbReference type="Gramene" id="CDF34994">
    <property type="protein sequence ID" value="CDF34994"/>
    <property type="gene ID" value="CHC_T00003324001"/>
</dbReference>
<name>R7QAD8_CHOCR</name>